<accession>A0ACC6CAM8</accession>
<evidence type="ECO:0000313" key="1">
    <source>
        <dbReference type="EMBL" id="MCY4745471.1"/>
    </source>
</evidence>
<name>A0ACC6CAM8_9BURK</name>
<keyword evidence="2" id="KW-1185">Reference proteome</keyword>
<reference evidence="1" key="1">
    <citation type="submission" date="2022-08" db="EMBL/GenBank/DDBJ databases">
        <title>Genome sequencing of Pelomonas sp. UHG3.</title>
        <authorList>
            <person name="So Y."/>
        </authorList>
    </citation>
    <scope>NUCLEOTIDE SEQUENCE</scope>
    <source>
        <strain evidence="1">UHG3</strain>
    </source>
</reference>
<sequence>MKSVIRAGVLALLCAGVAQAATVRLTYEGMSDWESGVAVTGTGSFQTKPSVNVGAIGLSDLISFDFTFSFSYKGKVDTFQYDLSSLSCPPPFMGSECGFSAVLSATGVDALELATDTVDARFNWDQRLIVFGLDDAITANPDMPPLSSGTMTATLVPDDGNTVPEPAGLALAGLALGAGMLASRRRAR</sequence>
<proteinExistence type="predicted"/>
<gene>
    <name evidence="1" type="ORF">NYO99_10860</name>
</gene>
<comment type="caution">
    <text evidence="1">The sequence shown here is derived from an EMBL/GenBank/DDBJ whole genome shotgun (WGS) entry which is preliminary data.</text>
</comment>
<dbReference type="EMBL" id="JAPPUY010000002">
    <property type="protein sequence ID" value="MCY4745471.1"/>
    <property type="molecule type" value="Genomic_DNA"/>
</dbReference>
<organism evidence="1 2">
    <name type="scientific">Roseateles hydrophilus</name>
    <dbReference type="NCBI Taxonomy" id="2975054"/>
    <lineage>
        <taxon>Bacteria</taxon>
        <taxon>Pseudomonadati</taxon>
        <taxon>Pseudomonadota</taxon>
        <taxon>Betaproteobacteria</taxon>
        <taxon>Burkholderiales</taxon>
        <taxon>Sphaerotilaceae</taxon>
        <taxon>Roseateles</taxon>
    </lineage>
</organism>
<evidence type="ECO:0000313" key="2">
    <source>
        <dbReference type="Proteomes" id="UP001076464"/>
    </source>
</evidence>
<dbReference type="Proteomes" id="UP001076464">
    <property type="component" value="Unassembled WGS sequence"/>
</dbReference>
<protein>
    <submittedName>
        <fullName evidence="1">Uncharacterized protein</fullName>
    </submittedName>
</protein>